<comment type="caution">
    <text evidence="3">The sequence shown here is derived from an EMBL/GenBank/DDBJ whole genome shotgun (WGS) entry which is preliminary data.</text>
</comment>
<sequence length="274" mass="29457">MNPNAISNLKAEDISMLETLRARLMPLAYNLQQLQNEIAASPDGTLKWPTIQRQSALLNSHLSTIQKLIADKEKKTVEVLSSLYPYPMPPFPIEQMEGLSSTLTRKKPEPGDENWILERLRKAAEFCDGAEELGLDVVVKKEGDGDKDVNMKDEDEDGDGDDEDDGENGVSGRKGPGAGIKRVKTTLSQEDITYLWENANDWVTGQMAKVVGGEGSDASGSEGSSPASDTGDGEIKKRMEGQPGASAATALAQRTAPAMSLGAVLKFMETGEGS</sequence>
<comment type="similarity">
    <text evidence="1">Belongs to the Mediator complex subunit 8 family.</text>
</comment>
<reference evidence="3 4" key="1">
    <citation type="submission" date="2016-07" db="EMBL/GenBank/DDBJ databases">
        <title>Pervasive Adenine N6-methylation of Active Genes in Fungi.</title>
        <authorList>
            <consortium name="DOE Joint Genome Institute"/>
            <person name="Mondo S.J."/>
            <person name="Dannebaum R.O."/>
            <person name="Kuo R.C."/>
            <person name="Labutti K."/>
            <person name="Haridas S."/>
            <person name="Kuo A."/>
            <person name="Salamov A."/>
            <person name="Ahrendt S.R."/>
            <person name="Lipzen A."/>
            <person name="Sullivan W."/>
            <person name="Andreopoulos W.B."/>
            <person name="Clum A."/>
            <person name="Lindquist E."/>
            <person name="Daum C."/>
            <person name="Ramamoorthy G.K."/>
            <person name="Gryganskyi A."/>
            <person name="Culley D."/>
            <person name="Magnuson J.K."/>
            <person name="James T.Y."/>
            <person name="O'Malley M.A."/>
            <person name="Stajich J.E."/>
            <person name="Spatafora J.W."/>
            <person name="Visel A."/>
            <person name="Grigoriev I.V."/>
        </authorList>
    </citation>
    <scope>NUCLEOTIDE SEQUENCE [LARGE SCALE GENOMIC DNA]</scope>
    <source>
        <strain evidence="3 4">CBS 115471</strain>
    </source>
</reference>
<dbReference type="InterPro" id="IPR019364">
    <property type="entry name" value="Mediatior_Med8_fun/met"/>
</dbReference>
<dbReference type="Proteomes" id="UP000193144">
    <property type="component" value="Unassembled WGS sequence"/>
</dbReference>
<evidence type="ECO:0000256" key="2">
    <source>
        <dbReference type="SAM" id="MobiDB-lite"/>
    </source>
</evidence>
<dbReference type="OrthoDB" id="5329317at2759"/>
<comment type="subunit">
    <text evidence="1">Component of the Mediator complex.</text>
</comment>
<dbReference type="Pfam" id="PF10232">
    <property type="entry name" value="Med8"/>
    <property type="match status" value="1"/>
</dbReference>
<keyword evidence="1" id="KW-0010">Activator</keyword>
<proteinExistence type="inferred from homology"/>
<name>A0A1Y2AB12_9PLEO</name>
<dbReference type="Gene3D" id="6.10.250.2610">
    <property type="match status" value="1"/>
</dbReference>
<dbReference type="AlphaFoldDB" id="A0A1Y2AB12"/>
<dbReference type="GO" id="GO:0003712">
    <property type="term" value="F:transcription coregulator activity"/>
    <property type="evidence" value="ECO:0007669"/>
    <property type="project" value="InterPro"/>
</dbReference>
<comment type="subcellular location">
    <subcellularLocation>
        <location evidence="1">Nucleus</location>
    </subcellularLocation>
</comment>
<keyword evidence="1" id="KW-0805">Transcription regulation</keyword>
<gene>
    <name evidence="1" type="primary">MED8</name>
    <name evidence="3" type="ORF">BCR34DRAFT_581932</name>
</gene>
<dbReference type="GO" id="GO:0016592">
    <property type="term" value="C:mediator complex"/>
    <property type="evidence" value="ECO:0007669"/>
    <property type="project" value="InterPro"/>
</dbReference>
<dbReference type="STRING" id="1231657.A0A1Y2AB12"/>
<feature type="compositionally biased region" description="Low complexity" evidence="2">
    <location>
        <begin position="216"/>
        <end position="229"/>
    </location>
</feature>
<keyword evidence="1" id="KW-0804">Transcription</keyword>
<dbReference type="GO" id="GO:0006357">
    <property type="term" value="P:regulation of transcription by RNA polymerase II"/>
    <property type="evidence" value="ECO:0007669"/>
    <property type="project" value="InterPro"/>
</dbReference>
<organism evidence="3 4">
    <name type="scientific">Clohesyomyces aquaticus</name>
    <dbReference type="NCBI Taxonomy" id="1231657"/>
    <lineage>
        <taxon>Eukaryota</taxon>
        <taxon>Fungi</taxon>
        <taxon>Dikarya</taxon>
        <taxon>Ascomycota</taxon>
        <taxon>Pezizomycotina</taxon>
        <taxon>Dothideomycetes</taxon>
        <taxon>Pleosporomycetidae</taxon>
        <taxon>Pleosporales</taxon>
        <taxon>Lindgomycetaceae</taxon>
        <taxon>Clohesyomyces</taxon>
    </lineage>
</organism>
<keyword evidence="1" id="KW-0539">Nucleus</keyword>
<evidence type="ECO:0000313" key="4">
    <source>
        <dbReference type="Proteomes" id="UP000193144"/>
    </source>
</evidence>
<dbReference type="EMBL" id="MCFA01000001">
    <property type="protein sequence ID" value="ORY19692.1"/>
    <property type="molecule type" value="Genomic_DNA"/>
</dbReference>
<feature type="compositionally biased region" description="Acidic residues" evidence="2">
    <location>
        <begin position="153"/>
        <end position="167"/>
    </location>
</feature>
<accession>A0A1Y2AB12</accession>
<dbReference type="Gene3D" id="1.20.58.1710">
    <property type="match status" value="1"/>
</dbReference>
<feature type="region of interest" description="Disordered" evidence="2">
    <location>
        <begin position="143"/>
        <end position="179"/>
    </location>
</feature>
<evidence type="ECO:0000256" key="1">
    <source>
        <dbReference type="RuleBase" id="RU364144"/>
    </source>
</evidence>
<feature type="region of interest" description="Disordered" evidence="2">
    <location>
        <begin position="210"/>
        <end position="250"/>
    </location>
</feature>
<protein>
    <recommendedName>
        <fullName evidence="1">Mediator of RNA polymerase II transcription subunit 8</fullName>
    </recommendedName>
    <alternativeName>
        <fullName evidence="1">Mediator complex subunit 8</fullName>
    </alternativeName>
</protein>
<keyword evidence="4" id="KW-1185">Reference proteome</keyword>
<evidence type="ECO:0000313" key="3">
    <source>
        <dbReference type="EMBL" id="ORY19692.1"/>
    </source>
</evidence>
<comment type="function">
    <text evidence="1">Component of the Mediator complex, a coactivator involved in the regulated transcription of nearly all RNA polymerase II-dependent genes. Mediator functions as a bridge to convey information from gene-specific regulatory proteins to the basal RNA polymerase II transcription machinery. Mediator is recruited to promoters by direct interactions with regulatory proteins and serves as a scaffold for the assembly of a functional preinitiation complex with RNA polymerase II and the general transcription factors.</text>
</comment>
<feature type="compositionally biased region" description="Basic and acidic residues" evidence="2">
    <location>
        <begin position="143"/>
        <end position="152"/>
    </location>
</feature>